<name>A0ABP7CVL2_9MICO</name>
<keyword evidence="1" id="KW-0472">Membrane</keyword>
<evidence type="ECO:0008006" key="4">
    <source>
        <dbReference type="Google" id="ProtNLM"/>
    </source>
</evidence>
<sequence>MTYFWSAVGVVLVLGIGLIVGGSLSGPGRDGRDLSARRSVQMQVGAVMVGVSLCVLVIAYLTADWP</sequence>
<dbReference type="EMBL" id="BAABDC010000001">
    <property type="protein sequence ID" value="GAA3695152.1"/>
    <property type="molecule type" value="Genomic_DNA"/>
</dbReference>
<dbReference type="RefSeq" id="WP_344942292.1">
    <property type="nucleotide sequence ID" value="NZ_BAABDC010000001.1"/>
</dbReference>
<gene>
    <name evidence="2" type="ORF">GCM10022399_09590</name>
</gene>
<dbReference type="Proteomes" id="UP001501468">
    <property type="component" value="Unassembled WGS sequence"/>
</dbReference>
<reference evidence="3" key="1">
    <citation type="journal article" date="2019" name="Int. J. Syst. Evol. Microbiol.">
        <title>The Global Catalogue of Microorganisms (GCM) 10K type strain sequencing project: providing services to taxonomists for standard genome sequencing and annotation.</title>
        <authorList>
            <consortium name="The Broad Institute Genomics Platform"/>
            <consortium name="The Broad Institute Genome Sequencing Center for Infectious Disease"/>
            <person name="Wu L."/>
            <person name="Ma J."/>
        </authorList>
    </citation>
    <scope>NUCLEOTIDE SEQUENCE [LARGE SCALE GENOMIC DNA]</scope>
    <source>
        <strain evidence="3">JCM 17125</strain>
    </source>
</reference>
<keyword evidence="1" id="KW-0812">Transmembrane</keyword>
<accession>A0ABP7CVL2</accession>
<feature type="transmembrane region" description="Helical" evidence="1">
    <location>
        <begin position="6"/>
        <end position="24"/>
    </location>
</feature>
<feature type="transmembrane region" description="Helical" evidence="1">
    <location>
        <begin position="44"/>
        <end position="63"/>
    </location>
</feature>
<proteinExistence type="predicted"/>
<keyword evidence="1" id="KW-1133">Transmembrane helix</keyword>
<evidence type="ECO:0000313" key="2">
    <source>
        <dbReference type="EMBL" id="GAA3695152.1"/>
    </source>
</evidence>
<comment type="caution">
    <text evidence="2">The sequence shown here is derived from an EMBL/GenBank/DDBJ whole genome shotgun (WGS) entry which is preliminary data.</text>
</comment>
<organism evidence="2 3">
    <name type="scientific">Terrabacter ginsenosidimutans</name>
    <dbReference type="NCBI Taxonomy" id="490575"/>
    <lineage>
        <taxon>Bacteria</taxon>
        <taxon>Bacillati</taxon>
        <taxon>Actinomycetota</taxon>
        <taxon>Actinomycetes</taxon>
        <taxon>Micrococcales</taxon>
        <taxon>Intrasporangiaceae</taxon>
        <taxon>Terrabacter</taxon>
    </lineage>
</organism>
<evidence type="ECO:0000313" key="3">
    <source>
        <dbReference type="Proteomes" id="UP001501468"/>
    </source>
</evidence>
<keyword evidence="3" id="KW-1185">Reference proteome</keyword>
<protein>
    <recommendedName>
        <fullName evidence="4">HIG1 domain-containing protein</fullName>
    </recommendedName>
</protein>
<evidence type="ECO:0000256" key="1">
    <source>
        <dbReference type="SAM" id="Phobius"/>
    </source>
</evidence>